<organism evidence="1 2">
    <name type="scientific">Rhypophila decipiens</name>
    <dbReference type="NCBI Taxonomy" id="261697"/>
    <lineage>
        <taxon>Eukaryota</taxon>
        <taxon>Fungi</taxon>
        <taxon>Dikarya</taxon>
        <taxon>Ascomycota</taxon>
        <taxon>Pezizomycotina</taxon>
        <taxon>Sordariomycetes</taxon>
        <taxon>Sordariomycetidae</taxon>
        <taxon>Sordariales</taxon>
        <taxon>Naviculisporaceae</taxon>
        <taxon>Rhypophila</taxon>
    </lineage>
</organism>
<dbReference type="EMBL" id="MU858405">
    <property type="protein sequence ID" value="KAK4206473.1"/>
    <property type="molecule type" value="Genomic_DNA"/>
</dbReference>
<feature type="non-terminal residue" evidence="1">
    <location>
        <position position="151"/>
    </location>
</feature>
<dbReference type="Proteomes" id="UP001301769">
    <property type="component" value="Unassembled WGS sequence"/>
</dbReference>
<proteinExistence type="predicted"/>
<evidence type="ECO:0000313" key="2">
    <source>
        <dbReference type="Proteomes" id="UP001301769"/>
    </source>
</evidence>
<sequence>MLDHCEDIVERDLRDGPRIQVSLRTVSHIWGGDKVQHYQWAERGEKYCNKLCAAARAVRDWDEAVVKLNRLIYRRDQQVGRRYVRKGVNPIEMADLIDLRAWNHQGPYIKRKDGEEAELALMKLGNTDLRAGFSLDKFGLLVGNDLERVGS</sequence>
<accession>A0AAN6XTT1</accession>
<protein>
    <submittedName>
        <fullName evidence="1">Uncharacterized protein</fullName>
    </submittedName>
</protein>
<reference evidence="1" key="1">
    <citation type="journal article" date="2023" name="Mol. Phylogenet. Evol.">
        <title>Genome-scale phylogeny and comparative genomics of the fungal order Sordariales.</title>
        <authorList>
            <person name="Hensen N."/>
            <person name="Bonometti L."/>
            <person name="Westerberg I."/>
            <person name="Brannstrom I.O."/>
            <person name="Guillou S."/>
            <person name="Cros-Aarteil S."/>
            <person name="Calhoun S."/>
            <person name="Haridas S."/>
            <person name="Kuo A."/>
            <person name="Mondo S."/>
            <person name="Pangilinan J."/>
            <person name="Riley R."/>
            <person name="LaButti K."/>
            <person name="Andreopoulos B."/>
            <person name="Lipzen A."/>
            <person name="Chen C."/>
            <person name="Yan M."/>
            <person name="Daum C."/>
            <person name="Ng V."/>
            <person name="Clum A."/>
            <person name="Steindorff A."/>
            <person name="Ohm R.A."/>
            <person name="Martin F."/>
            <person name="Silar P."/>
            <person name="Natvig D.O."/>
            <person name="Lalanne C."/>
            <person name="Gautier V."/>
            <person name="Ament-Velasquez S.L."/>
            <person name="Kruys A."/>
            <person name="Hutchinson M.I."/>
            <person name="Powell A.J."/>
            <person name="Barry K."/>
            <person name="Miller A.N."/>
            <person name="Grigoriev I.V."/>
            <person name="Debuchy R."/>
            <person name="Gladieux P."/>
            <person name="Hiltunen Thoren M."/>
            <person name="Johannesson H."/>
        </authorList>
    </citation>
    <scope>NUCLEOTIDE SEQUENCE</scope>
    <source>
        <strain evidence="1">PSN293</strain>
    </source>
</reference>
<evidence type="ECO:0000313" key="1">
    <source>
        <dbReference type="EMBL" id="KAK4206473.1"/>
    </source>
</evidence>
<gene>
    <name evidence="1" type="ORF">QBC37DRAFT_300729</name>
</gene>
<reference evidence="1" key="2">
    <citation type="submission" date="2023-05" db="EMBL/GenBank/DDBJ databases">
        <authorList>
            <consortium name="Lawrence Berkeley National Laboratory"/>
            <person name="Steindorff A."/>
            <person name="Hensen N."/>
            <person name="Bonometti L."/>
            <person name="Westerberg I."/>
            <person name="Brannstrom I.O."/>
            <person name="Guillou S."/>
            <person name="Cros-Aarteil S."/>
            <person name="Calhoun S."/>
            <person name="Haridas S."/>
            <person name="Kuo A."/>
            <person name="Mondo S."/>
            <person name="Pangilinan J."/>
            <person name="Riley R."/>
            <person name="Labutti K."/>
            <person name="Andreopoulos B."/>
            <person name="Lipzen A."/>
            <person name="Chen C."/>
            <person name="Yanf M."/>
            <person name="Daum C."/>
            <person name="Ng V."/>
            <person name="Clum A."/>
            <person name="Ohm R."/>
            <person name="Martin F."/>
            <person name="Silar P."/>
            <person name="Natvig D."/>
            <person name="Lalanne C."/>
            <person name="Gautier V."/>
            <person name="Ament-Velasquez S.L."/>
            <person name="Kruys A."/>
            <person name="Hutchinson M.I."/>
            <person name="Powell A.J."/>
            <person name="Barry K."/>
            <person name="Miller A.N."/>
            <person name="Grigoriev I.V."/>
            <person name="Debuchy R."/>
            <person name="Gladieux P."/>
            <person name="Thoren M.H."/>
            <person name="Johannesson H."/>
        </authorList>
    </citation>
    <scope>NUCLEOTIDE SEQUENCE</scope>
    <source>
        <strain evidence="1">PSN293</strain>
    </source>
</reference>
<name>A0AAN6XTT1_9PEZI</name>
<dbReference type="AlphaFoldDB" id="A0AAN6XTT1"/>
<comment type="caution">
    <text evidence="1">The sequence shown here is derived from an EMBL/GenBank/DDBJ whole genome shotgun (WGS) entry which is preliminary data.</text>
</comment>
<keyword evidence="2" id="KW-1185">Reference proteome</keyword>